<keyword evidence="3" id="KW-1185">Reference proteome</keyword>
<keyword evidence="2" id="KW-0808">Transferase</keyword>
<dbReference type="EMBL" id="JAUUDS010000004">
    <property type="protein sequence ID" value="MDP1027589.1"/>
    <property type="molecule type" value="Genomic_DNA"/>
</dbReference>
<dbReference type="Pfam" id="PF13692">
    <property type="entry name" value="Glyco_trans_1_4"/>
    <property type="match status" value="1"/>
</dbReference>
<dbReference type="Pfam" id="PF13439">
    <property type="entry name" value="Glyco_transf_4"/>
    <property type="match status" value="1"/>
</dbReference>
<evidence type="ECO:0000259" key="1">
    <source>
        <dbReference type="Pfam" id="PF13439"/>
    </source>
</evidence>
<dbReference type="SUPFAM" id="SSF53756">
    <property type="entry name" value="UDP-Glycosyltransferase/glycogen phosphorylase"/>
    <property type="match status" value="1"/>
</dbReference>
<feature type="domain" description="Glycosyltransferase subfamily 4-like N-terminal" evidence="1">
    <location>
        <begin position="25"/>
        <end position="184"/>
    </location>
</feature>
<comment type="caution">
    <text evidence="2">The sequence shown here is derived from an EMBL/GenBank/DDBJ whole genome shotgun (WGS) entry which is preliminary data.</text>
</comment>
<name>A0ABT9EKX6_9SPHN</name>
<evidence type="ECO:0000313" key="3">
    <source>
        <dbReference type="Proteomes" id="UP001230685"/>
    </source>
</evidence>
<accession>A0ABT9EKX6</accession>
<organism evidence="2 3">
    <name type="scientific">Sphingomonas aurea</name>
    <dbReference type="NCBI Taxonomy" id="3063994"/>
    <lineage>
        <taxon>Bacteria</taxon>
        <taxon>Pseudomonadati</taxon>
        <taxon>Pseudomonadota</taxon>
        <taxon>Alphaproteobacteria</taxon>
        <taxon>Sphingomonadales</taxon>
        <taxon>Sphingomonadaceae</taxon>
        <taxon>Sphingomonas</taxon>
    </lineage>
</organism>
<gene>
    <name evidence="2" type="ORF">Q5H91_10225</name>
</gene>
<evidence type="ECO:0000313" key="2">
    <source>
        <dbReference type="EMBL" id="MDP1027589.1"/>
    </source>
</evidence>
<proteinExistence type="predicted"/>
<dbReference type="EC" id="2.4.-.-" evidence="2"/>
<dbReference type="PANTHER" id="PTHR12526">
    <property type="entry name" value="GLYCOSYLTRANSFERASE"/>
    <property type="match status" value="1"/>
</dbReference>
<dbReference type="RefSeq" id="WP_305173297.1">
    <property type="nucleotide sequence ID" value="NZ_JAUUDS010000004.1"/>
</dbReference>
<dbReference type="Gene3D" id="3.40.50.2000">
    <property type="entry name" value="Glycogen Phosphorylase B"/>
    <property type="match status" value="2"/>
</dbReference>
<dbReference type="GO" id="GO:0016757">
    <property type="term" value="F:glycosyltransferase activity"/>
    <property type="evidence" value="ECO:0007669"/>
    <property type="project" value="UniProtKB-KW"/>
</dbReference>
<sequence length="390" mass="42134">MMPRSSQAGERPLHILCYLHAVELGGVERTALRLCRAWGASARVTVALGRDDGWRGGAGDLDMVIAPRPAVSPRLWETLWMLAWLPRVILRERPDVLFCAGNTYSIIAVVLKLLLGRRCPPVVSKISNSLARSDLPAPVRRLHDLWSRMQGRAIDGFVGMTPAMTREAQRALGVSSGRVATIPSPLFDAAALDRLAGPRSVRTKGGRMLVAIGRLEPQKNLPLLLRAFARGRRRDDRLVIVGAGRERNRLAALIETLGLSGRAMLAGHAEDVSGWLLRADALLLSSDYEGVPAVVLEAMAAGLPVVATDCCASMAGMLAERRGVLVSPRDVDALADAIAHLTPDTCDPVAQLAFAREHAVDAAASAYLPIFRRAARERARAIPCQEHAYS</sequence>
<dbReference type="CDD" id="cd03811">
    <property type="entry name" value="GT4_GT28_WabH-like"/>
    <property type="match status" value="1"/>
</dbReference>
<protein>
    <submittedName>
        <fullName evidence="2">Glycosyltransferase</fullName>
        <ecNumber evidence="2">2.4.-.-</ecNumber>
    </submittedName>
</protein>
<dbReference type="InterPro" id="IPR028098">
    <property type="entry name" value="Glyco_trans_4-like_N"/>
</dbReference>
<dbReference type="Proteomes" id="UP001230685">
    <property type="component" value="Unassembled WGS sequence"/>
</dbReference>
<reference evidence="2 3" key="1">
    <citation type="submission" date="2023-07" db="EMBL/GenBank/DDBJ databases">
        <authorList>
            <person name="Kim M.K."/>
        </authorList>
    </citation>
    <scope>NUCLEOTIDE SEQUENCE [LARGE SCALE GENOMIC DNA]</scope>
    <source>
        <strain evidence="2 3">KR1UV-12</strain>
    </source>
</reference>
<keyword evidence="2" id="KW-0328">Glycosyltransferase</keyword>